<dbReference type="AlphaFoldDB" id="A0A0F9QPW2"/>
<evidence type="ECO:0000313" key="1">
    <source>
        <dbReference type="EMBL" id="KKN15201.1"/>
    </source>
</evidence>
<gene>
    <name evidence="1" type="ORF">LCGC14_0988410</name>
</gene>
<accession>A0A0F9QPW2</accession>
<reference evidence="1" key="1">
    <citation type="journal article" date="2015" name="Nature">
        <title>Complex archaea that bridge the gap between prokaryotes and eukaryotes.</title>
        <authorList>
            <person name="Spang A."/>
            <person name="Saw J.H."/>
            <person name="Jorgensen S.L."/>
            <person name="Zaremba-Niedzwiedzka K."/>
            <person name="Martijn J."/>
            <person name="Lind A.E."/>
            <person name="van Eijk R."/>
            <person name="Schleper C."/>
            <person name="Guy L."/>
            <person name="Ettema T.J."/>
        </authorList>
    </citation>
    <scope>NUCLEOTIDE SEQUENCE</scope>
</reference>
<comment type="caution">
    <text evidence="1">The sequence shown here is derived from an EMBL/GenBank/DDBJ whole genome shotgun (WGS) entry which is preliminary data.</text>
</comment>
<protein>
    <submittedName>
        <fullName evidence="1">Uncharacterized protein</fullName>
    </submittedName>
</protein>
<proteinExistence type="predicted"/>
<dbReference type="EMBL" id="LAZR01003735">
    <property type="protein sequence ID" value="KKN15201.1"/>
    <property type="molecule type" value="Genomic_DNA"/>
</dbReference>
<organism evidence="1">
    <name type="scientific">marine sediment metagenome</name>
    <dbReference type="NCBI Taxonomy" id="412755"/>
    <lineage>
        <taxon>unclassified sequences</taxon>
        <taxon>metagenomes</taxon>
        <taxon>ecological metagenomes</taxon>
    </lineage>
</organism>
<sequence>MKQTTIFDYFLDLPKQTHKKRYIIHKKIDASLQIKNRLINTYVQKTLSQLIKKQEEYQKVKDLLGSSWQRQENGFGSTDEKNIMIVAKIQDFNSNFFNLYKFEDFNQIIDLSFKIEDIKEDRNVNLIINEIEYNSYYLFKAIQILGDQIKFFQHKTLKLLYLKNSKFATLICPKF</sequence>
<name>A0A0F9QPW2_9ZZZZ</name>